<feature type="transmembrane region" description="Helical" evidence="7">
    <location>
        <begin position="169"/>
        <end position="187"/>
    </location>
</feature>
<keyword evidence="10" id="KW-1185">Reference proteome</keyword>
<evidence type="ECO:0000256" key="5">
    <source>
        <dbReference type="ARBA" id="ARBA00023136"/>
    </source>
</evidence>
<keyword evidence="2" id="KW-0813">Transport</keyword>
<comment type="subcellular location">
    <subcellularLocation>
        <location evidence="1">Membrane</location>
        <topology evidence="1">Multi-pass membrane protein</topology>
    </subcellularLocation>
</comment>
<dbReference type="InterPro" id="IPR044770">
    <property type="entry name" value="MFS_spinster-like"/>
</dbReference>
<feature type="transmembrane region" description="Helical" evidence="7">
    <location>
        <begin position="351"/>
        <end position="371"/>
    </location>
</feature>
<organism evidence="9 10">
    <name type="scientific">Riccia fluitans</name>
    <dbReference type="NCBI Taxonomy" id="41844"/>
    <lineage>
        <taxon>Eukaryota</taxon>
        <taxon>Viridiplantae</taxon>
        <taxon>Streptophyta</taxon>
        <taxon>Embryophyta</taxon>
        <taxon>Marchantiophyta</taxon>
        <taxon>Marchantiopsida</taxon>
        <taxon>Marchantiidae</taxon>
        <taxon>Marchantiales</taxon>
        <taxon>Ricciaceae</taxon>
        <taxon>Riccia</taxon>
    </lineage>
</organism>
<feature type="transmembrane region" description="Helical" evidence="7">
    <location>
        <begin position="377"/>
        <end position="398"/>
    </location>
</feature>
<feature type="transmembrane region" description="Helical" evidence="7">
    <location>
        <begin position="282"/>
        <end position="303"/>
    </location>
</feature>
<feature type="transmembrane region" description="Helical" evidence="7">
    <location>
        <begin position="410"/>
        <end position="434"/>
    </location>
</feature>
<name>A0ABD1YFP6_9MARC</name>
<comment type="similarity">
    <text evidence="6">Belongs to the major facilitator superfamily. Spinster (TC 2.A.1.49) family.</text>
</comment>
<gene>
    <name evidence="9" type="ORF">R1flu_014292</name>
</gene>
<protein>
    <recommendedName>
        <fullName evidence="8">Major facilitator superfamily (MFS) profile domain-containing protein</fullName>
    </recommendedName>
</protein>
<sequence length="494" mass="53845">MAIEDGRRNEYVETREQPAWFTPERMLIILCVVNLLNYVDRGAIASNGVNGTLGNSTCSGQDDCFEGRGIQGDFSLSNFEDGVLSSAFMVGLLISSPIFAELSKTYNHMRLIGIGLSIWTAATLGCGLSIGFWSIVFFRALVGVAEASFVSLAAPFIDDYAPPERRTAWLSYFYACIPVGVALGYVYGGVVGGNCGWRVAFFLESLLMLPFAIFGFVSKPVYLKTKREDANSAALLEKDEYPSVGDEESSSIWRSPVKTWNFIVKQGKGIAEDLKLLMKESVYVVDMLGYIAYNFVIGAYSYFGPKVGAAIYQMKNPDILFGGTTIFAGILGTVVGGLALDRLGSTVPTAFRFLGICSFVGAVLCFTAFTFSTLLPFIILFSVGEFFLFATLGPVNFITLHSVHPNNRPIALAMCTVLIHIFGDVPSSPLIGLIQDHIQNWRTSSLILTSVLFLSAIFWYSGSWLPVKEAQSADQPSSLLESNKPRAALLPGHE</sequence>
<keyword evidence="3 7" id="KW-0812">Transmembrane</keyword>
<dbReference type="CDD" id="cd17328">
    <property type="entry name" value="MFS_spinster_like"/>
    <property type="match status" value="1"/>
</dbReference>
<comment type="caution">
    <text evidence="9">The sequence shown here is derived from an EMBL/GenBank/DDBJ whole genome shotgun (WGS) entry which is preliminary data.</text>
</comment>
<evidence type="ECO:0000256" key="3">
    <source>
        <dbReference type="ARBA" id="ARBA00022692"/>
    </source>
</evidence>
<dbReference type="Proteomes" id="UP001605036">
    <property type="component" value="Unassembled WGS sequence"/>
</dbReference>
<dbReference type="PROSITE" id="PS50850">
    <property type="entry name" value="MFS"/>
    <property type="match status" value="1"/>
</dbReference>
<dbReference type="Pfam" id="PF07690">
    <property type="entry name" value="MFS_1"/>
    <property type="match status" value="1"/>
</dbReference>
<feature type="transmembrane region" description="Helical" evidence="7">
    <location>
        <begin position="136"/>
        <end position="157"/>
    </location>
</feature>
<dbReference type="SUPFAM" id="SSF103473">
    <property type="entry name" value="MFS general substrate transporter"/>
    <property type="match status" value="1"/>
</dbReference>
<reference evidence="9 10" key="1">
    <citation type="submission" date="2024-09" db="EMBL/GenBank/DDBJ databases">
        <title>Chromosome-scale assembly of Riccia fluitans.</title>
        <authorList>
            <person name="Paukszto L."/>
            <person name="Sawicki J."/>
            <person name="Karawczyk K."/>
            <person name="Piernik-Szablinska J."/>
            <person name="Szczecinska M."/>
            <person name="Mazdziarz M."/>
        </authorList>
    </citation>
    <scope>NUCLEOTIDE SEQUENCE [LARGE SCALE GENOMIC DNA]</scope>
    <source>
        <strain evidence="9">Rf_01</strain>
        <tissue evidence="9">Aerial parts of the thallus</tissue>
    </source>
</reference>
<evidence type="ECO:0000259" key="8">
    <source>
        <dbReference type="PROSITE" id="PS50850"/>
    </source>
</evidence>
<evidence type="ECO:0000313" key="9">
    <source>
        <dbReference type="EMBL" id="KAL2629606.1"/>
    </source>
</evidence>
<feature type="transmembrane region" description="Helical" evidence="7">
    <location>
        <begin position="199"/>
        <end position="217"/>
    </location>
</feature>
<feature type="transmembrane region" description="Helical" evidence="7">
    <location>
        <begin position="319"/>
        <end position="339"/>
    </location>
</feature>
<evidence type="ECO:0000256" key="6">
    <source>
        <dbReference type="ARBA" id="ARBA00024338"/>
    </source>
</evidence>
<feature type="transmembrane region" description="Helical" evidence="7">
    <location>
        <begin position="111"/>
        <end position="130"/>
    </location>
</feature>
<evidence type="ECO:0000256" key="7">
    <source>
        <dbReference type="SAM" id="Phobius"/>
    </source>
</evidence>
<proteinExistence type="inferred from homology"/>
<dbReference type="GO" id="GO:0016020">
    <property type="term" value="C:membrane"/>
    <property type="evidence" value="ECO:0007669"/>
    <property type="project" value="UniProtKB-SubCell"/>
</dbReference>
<feature type="transmembrane region" description="Helical" evidence="7">
    <location>
        <begin position="446"/>
        <end position="467"/>
    </location>
</feature>
<evidence type="ECO:0000256" key="2">
    <source>
        <dbReference type="ARBA" id="ARBA00022448"/>
    </source>
</evidence>
<evidence type="ECO:0000256" key="4">
    <source>
        <dbReference type="ARBA" id="ARBA00022989"/>
    </source>
</evidence>
<accession>A0ABD1YFP6</accession>
<dbReference type="EMBL" id="JBHFFA010000004">
    <property type="protein sequence ID" value="KAL2629606.1"/>
    <property type="molecule type" value="Genomic_DNA"/>
</dbReference>
<dbReference type="InterPro" id="IPR020846">
    <property type="entry name" value="MFS_dom"/>
</dbReference>
<keyword evidence="4 7" id="KW-1133">Transmembrane helix</keyword>
<evidence type="ECO:0000256" key="1">
    <source>
        <dbReference type="ARBA" id="ARBA00004141"/>
    </source>
</evidence>
<dbReference type="InterPro" id="IPR011701">
    <property type="entry name" value="MFS"/>
</dbReference>
<dbReference type="AlphaFoldDB" id="A0ABD1YFP6"/>
<dbReference type="Gene3D" id="1.20.1250.20">
    <property type="entry name" value="MFS general substrate transporter like domains"/>
    <property type="match status" value="1"/>
</dbReference>
<dbReference type="PANTHER" id="PTHR23505">
    <property type="entry name" value="SPINSTER"/>
    <property type="match status" value="1"/>
</dbReference>
<keyword evidence="5 7" id="KW-0472">Membrane</keyword>
<dbReference type="PANTHER" id="PTHR23505:SF79">
    <property type="entry name" value="PROTEIN SPINSTER"/>
    <property type="match status" value="1"/>
</dbReference>
<evidence type="ECO:0000313" key="10">
    <source>
        <dbReference type="Proteomes" id="UP001605036"/>
    </source>
</evidence>
<feature type="domain" description="Major facilitator superfamily (MFS) profile" evidence="8">
    <location>
        <begin position="26"/>
        <end position="467"/>
    </location>
</feature>
<feature type="transmembrane region" description="Helical" evidence="7">
    <location>
        <begin position="82"/>
        <end position="99"/>
    </location>
</feature>
<dbReference type="InterPro" id="IPR036259">
    <property type="entry name" value="MFS_trans_sf"/>
</dbReference>